<protein>
    <submittedName>
        <fullName evidence="1">Uncharacterized protein</fullName>
    </submittedName>
</protein>
<accession>A0A556VA29</accession>
<comment type="caution">
    <text evidence="1">The sequence shown here is derived from an EMBL/GenBank/DDBJ whole genome shotgun (WGS) entry which is preliminary data.</text>
</comment>
<evidence type="ECO:0000313" key="2">
    <source>
        <dbReference type="Proteomes" id="UP000319801"/>
    </source>
</evidence>
<organism evidence="1 2">
    <name type="scientific">Bagarius yarrelli</name>
    <name type="common">Goonch</name>
    <name type="synonym">Bagrus yarrelli</name>
    <dbReference type="NCBI Taxonomy" id="175774"/>
    <lineage>
        <taxon>Eukaryota</taxon>
        <taxon>Metazoa</taxon>
        <taxon>Chordata</taxon>
        <taxon>Craniata</taxon>
        <taxon>Vertebrata</taxon>
        <taxon>Euteleostomi</taxon>
        <taxon>Actinopterygii</taxon>
        <taxon>Neopterygii</taxon>
        <taxon>Teleostei</taxon>
        <taxon>Ostariophysi</taxon>
        <taxon>Siluriformes</taxon>
        <taxon>Sisoridae</taxon>
        <taxon>Sisorinae</taxon>
        <taxon>Bagarius</taxon>
    </lineage>
</organism>
<name>A0A556VA29_BAGYA</name>
<dbReference type="AlphaFoldDB" id="A0A556VA29"/>
<sequence>MHACMHSCVWLAKKQGFSHLDSVPKPGPAPHPNQIEVTSLGLTFAECIKPEQTEHGGPDFILQESREGKICPNDTNTPALSNDESCPSAGKAITMYHRKAIMEPGPIRGFKQVDRKMNMNYEDDHHDHDQTVAISHDRVVNLTLTC</sequence>
<proteinExistence type="predicted"/>
<dbReference type="EMBL" id="VCAZ01000184">
    <property type="protein sequence ID" value="TTD77403.1"/>
    <property type="molecule type" value="Genomic_DNA"/>
</dbReference>
<reference evidence="1 2" key="1">
    <citation type="journal article" date="2019" name="Genome Biol. Evol.">
        <title>Whole-Genome Sequencing of the Giant Devil Catfish, Bagarius yarrelli.</title>
        <authorList>
            <person name="Jiang W."/>
            <person name="Lv Y."/>
            <person name="Cheng L."/>
            <person name="Yang K."/>
            <person name="Chao B."/>
            <person name="Wang X."/>
            <person name="Li Y."/>
            <person name="Pan X."/>
            <person name="You X."/>
            <person name="Zhang Y."/>
            <person name="Yang J."/>
            <person name="Li J."/>
            <person name="Zhang X."/>
            <person name="Liu S."/>
            <person name="Sun C."/>
            <person name="Yang J."/>
            <person name="Shi Q."/>
        </authorList>
    </citation>
    <scope>NUCLEOTIDE SEQUENCE [LARGE SCALE GENOMIC DNA]</scope>
    <source>
        <strain evidence="1">JWS20170419001</strain>
        <tissue evidence="1">Muscle</tissue>
    </source>
</reference>
<gene>
    <name evidence="1" type="ORF">Baya_14906</name>
</gene>
<evidence type="ECO:0000313" key="1">
    <source>
        <dbReference type="EMBL" id="TTD77403.1"/>
    </source>
</evidence>
<keyword evidence="2" id="KW-1185">Reference proteome</keyword>
<dbReference type="Proteomes" id="UP000319801">
    <property type="component" value="Unassembled WGS sequence"/>
</dbReference>